<organism evidence="7 8">
    <name type="scientific">Marinomonas rhodophyticola</name>
    <dbReference type="NCBI Taxonomy" id="2992803"/>
    <lineage>
        <taxon>Bacteria</taxon>
        <taxon>Pseudomonadati</taxon>
        <taxon>Pseudomonadota</taxon>
        <taxon>Gammaproteobacteria</taxon>
        <taxon>Oceanospirillales</taxon>
        <taxon>Oceanospirillaceae</taxon>
        <taxon>Marinomonas</taxon>
    </lineage>
</organism>
<dbReference type="EMBL" id="JAPEUL010000012">
    <property type="protein sequence ID" value="MCW4631596.1"/>
    <property type="molecule type" value="Genomic_DNA"/>
</dbReference>
<evidence type="ECO:0000313" key="8">
    <source>
        <dbReference type="Proteomes" id="UP001431181"/>
    </source>
</evidence>
<dbReference type="PANTHER" id="PTHR30055">
    <property type="entry name" value="HTH-TYPE TRANSCRIPTIONAL REGULATOR RUTR"/>
    <property type="match status" value="1"/>
</dbReference>
<keyword evidence="2 4" id="KW-0238">DNA-binding</keyword>
<keyword evidence="5" id="KW-0812">Transmembrane</keyword>
<accession>A0ABT3KM27</accession>
<reference evidence="7" key="1">
    <citation type="submission" date="2022-11" db="EMBL/GenBank/DDBJ databases">
        <title>Marinomonas sp. nov., isolated from marine algae.</title>
        <authorList>
            <person name="Choi D.G."/>
            <person name="Kim J.M."/>
            <person name="Lee J.K."/>
            <person name="Baek J.H."/>
            <person name="Jeon C.O."/>
        </authorList>
    </citation>
    <scope>NUCLEOTIDE SEQUENCE</scope>
    <source>
        <strain evidence="7">KJ51-3</strain>
    </source>
</reference>
<name>A0ABT3KM27_9GAMM</name>
<gene>
    <name evidence="7" type="ORF">ONZ52_23000</name>
</gene>
<dbReference type="SUPFAM" id="SSF46689">
    <property type="entry name" value="Homeodomain-like"/>
    <property type="match status" value="1"/>
</dbReference>
<evidence type="ECO:0000256" key="5">
    <source>
        <dbReference type="SAM" id="Phobius"/>
    </source>
</evidence>
<feature type="transmembrane region" description="Helical" evidence="5">
    <location>
        <begin position="193"/>
        <end position="212"/>
    </location>
</feature>
<dbReference type="Pfam" id="PF00440">
    <property type="entry name" value="TetR_N"/>
    <property type="match status" value="1"/>
</dbReference>
<dbReference type="PANTHER" id="PTHR30055:SF234">
    <property type="entry name" value="HTH-TYPE TRANSCRIPTIONAL REGULATOR BETI"/>
    <property type="match status" value="1"/>
</dbReference>
<evidence type="ECO:0000256" key="3">
    <source>
        <dbReference type="ARBA" id="ARBA00023163"/>
    </source>
</evidence>
<keyword evidence="5" id="KW-0472">Membrane</keyword>
<keyword evidence="5" id="KW-1133">Transmembrane helix</keyword>
<dbReference type="InterPro" id="IPR001647">
    <property type="entry name" value="HTH_TetR"/>
</dbReference>
<dbReference type="InterPro" id="IPR009057">
    <property type="entry name" value="Homeodomain-like_sf"/>
</dbReference>
<dbReference type="InterPro" id="IPR023772">
    <property type="entry name" value="DNA-bd_HTH_TetR-type_CS"/>
</dbReference>
<keyword evidence="1" id="KW-0805">Transcription regulation</keyword>
<proteinExistence type="predicted"/>
<evidence type="ECO:0000259" key="6">
    <source>
        <dbReference type="PROSITE" id="PS50977"/>
    </source>
</evidence>
<sequence length="234" mass="26447">MSLRQQQKANTRSKIKTIAKQAFLTQGIEATSTRYLSDQAGIAVGTLFVHFPDKLALVKDIFFDEMDAALRAAVVAQKASASPIDYLLQMAQVLFDFYDQYTEFTRLVLLDSLAKGGFHTKQMTVISDGIIKRFKQVGVDDKTASIFADNMIANYWFVLLNAVPKGILGQEAIEHLKKLNLPFEMSYRSALKIAVNYVLIEMVGFAIWTLIIKQPFSDLPMLCLFFSDYKVGYW</sequence>
<dbReference type="Gene3D" id="1.10.357.10">
    <property type="entry name" value="Tetracycline Repressor, domain 2"/>
    <property type="match status" value="1"/>
</dbReference>
<dbReference type="Proteomes" id="UP001431181">
    <property type="component" value="Unassembled WGS sequence"/>
</dbReference>
<feature type="DNA-binding region" description="H-T-H motif" evidence="4">
    <location>
        <begin position="32"/>
        <end position="51"/>
    </location>
</feature>
<comment type="caution">
    <text evidence="7">The sequence shown here is derived from an EMBL/GenBank/DDBJ whole genome shotgun (WGS) entry which is preliminary data.</text>
</comment>
<dbReference type="PROSITE" id="PS01081">
    <property type="entry name" value="HTH_TETR_1"/>
    <property type="match status" value="1"/>
</dbReference>
<feature type="domain" description="HTH tetR-type" evidence="6">
    <location>
        <begin position="9"/>
        <end position="69"/>
    </location>
</feature>
<dbReference type="PROSITE" id="PS50977">
    <property type="entry name" value="HTH_TETR_2"/>
    <property type="match status" value="1"/>
</dbReference>
<keyword evidence="3" id="KW-0804">Transcription</keyword>
<evidence type="ECO:0000256" key="1">
    <source>
        <dbReference type="ARBA" id="ARBA00023015"/>
    </source>
</evidence>
<protein>
    <submittedName>
        <fullName evidence="7">TetR/AcrR family transcriptional regulator</fullName>
    </submittedName>
</protein>
<evidence type="ECO:0000256" key="4">
    <source>
        <dbReference type="PROSITE-ProRule" id="PRU00335"/>
    </source>
</evidence>
<evidence type="ECO:0000313" key="7">
    <source>
        <dbReference type="EMBL" id="MCW4631596.1"/>
    </source>
</evidence>
<keyword evidence="8" id="KW-1185">Reference proteome</keyword>
<dbReference type="RefSeq" id="WP_265220909.1">
    <property type="nucleotide sequence ID" value="NZ_JAPEUL010000012.1"/>
</dbReference>
<evidence type="ECO:0000256" key="2">
    <source>
        <dbReference type="ARBA" id="ARBA00023125"/>
    </source>
</evidence>
<dbReference type="InterPro" id="IPR050109">
    <property type="entry name" value="HTH-type_TetR-like_transc_reg"/>
</dbReference>